<protein>
    <recommendedName>
        <fullName evidence="4">Secreted protein</fullName>
    </recommendedName>
</protein>
<evidence type="ECO:0000313" key="3">
    <source>
        <dbReference type="Proteomes" id="UP000737018"/>
    </source>
</evidence>
<gene>
    <name evidence="2" type="ORF">CMV_005001</name>
</gene>
<evidence type="ECO:0000313" key="2">
    <source>
        <dbReference type="EMBL" id="KAF3971394.1"/>
    </source>
</evidence>
<accession>A0A8J4RN36</accession>
<evidence type="ECO:0000256" key="1">
    <source>
        <dbReference type="SAM" id="SignalP"/>
    </source>
</evidence>
<dbReference type="AlphaFoldDB" id="A0A8J4RN36"/>
<dbReference type="Proteomes" id="UP000737018">
    <property type="component" value="Unassembled WGS sequence"/>
</dbReference>
<sequence>MIIAKMRTAFLMCFFCHIEKLVVGELPLAYLAEEKKKREEDRLIISPTEEEEEEAEEIGVRRRESKLILGARDSLQTQRFRIAFQ</sequence>
<reference evidence="2" key="1">
    <citation type="submission" date="2020-03" db="EMBL/GenBank/DDBJ databases">
        <title>Castanea mollissima Vanexum genome sequencing.</title>
        <authorList>
            <person name="Staton M."/>
        </authorList>
    </citation>
    <scope>NUCLEOTIDE SEQUENCE</scope>
    <source>
        <tissue evidence="2">Leaf</tissue>
    </source>
</reference>
<evidence type="ECO:0008006" key="4">
    <source>
        <dbReference type="Google" id="ProtNLM"/>
    </source>
</evidence>
<feature type="chain" id="PRO_5035242248" description="Secreted protein" evidence="1">
    <location>
        <begin position="25"/>
        <end position="85"/>
    </location>
</feature>
<name>A0A8J4RN36_9ROSI</name>
<keyword evidence="1" id="KW-0732">Signal</keyword>
<keyword evidence="3" id="KW-1185">Reference proteome</keyword>
<comment type="caution">
    <text evidence="2">The sequence shown here is derived from an EMBL/GenBank/DDBJ whole genome shotgun (WGS) entry which is preliminary data.</text>
</comment>
<dbReference type="EMBL" id="JRKL02000436">
    <property type="protein sequence ID" value="KAF3971394.1"/>
    <property type="molecule type" value="Genomic_DNA"/>
</dbReference>
<proteinExistence type="predicted"/>
<feature type="signal peptide" evidence="1">
    <location>
        <begin position="1"/>
        <end position="24"/>
    </location>
</feature>
<organism evidence="2 3">
    <name type="scientific">Castanea mollissima</name>
    <name type="common">Chinese chestnut</name>
    <dbReference type="NCBI Taxonomy" id="60419"/>
    <lineage>
        <taxon>Eukaryota</taxon>
        <taxon>Viridiplantae</taxon>
        <taxon>Streptophyta</taxon>
        <taxon>Embryophyta</taxon>
        <taxon>Tracheophyta</taxon>
        <taxon>Spermatophyta</taxon>
        <taxon>Magnoliopsida</taxon>
        <taxon>eudicotyledons</taxon>
        <taxon>Gunneridae</taxon>
        <taxon>Pentapetalae</taxon>
        <taxon>rosids</taxon>
        <taxon>fabids</taxon>
        <taxon>Fagales</taxon>
        <taxon>Fagaceae</taxon>
        <taxon>Castanea</taxon>
    </lineage>
</organism>